<dbReference type="InterPro" id="IPR003611">
    <property type="entry name" value="NUMOD3"/>
</dbReference>
<evidence type="ECO:0000256" key="1">
    <source>
        <dbReference type="SAM" id="MobiDB-lite"/>
    </source>
</evidence>
<comment type="caution">
    <text evidence="3">The sequence shown here is derived from an EMBL/GenBank/DDBJ whole genome shotgun (WGS) entry which is preliminary data.</text>
</comment>
<reference evidence="3 4" key="1">
    <citation type="submission" date="2018-03" db="EMBL/GenBank/DDBJ databases">
        <authorList>
            <person name="Keele B.F."/>
        </authorList>
    </citation>
    <scope>NUCLEOTIDE SEQUENCE [LARGE SCALE GENOMIC DNA]</scope>
    <source>
        <strain evidence="3 4">AU19729</strain>
    </source>
</reference>
<name>A0A2S9MYL0_9BURK</name>
<dbReference type="AlphaFoldDB" id="A0A2S9MYL0"/>
<dbReference type="Pfam" id="PF07460">
    <property type="entry name" value="NUMOD3"/>
    <property type="match status" value="1"/>
</dbReference>
<evidence type="ECO:0000259" key="2">
    <source>
        <dbReference type="SMART" id="SM00496"/>
    </source>
</evidence>
<dbReference type="SMART" id="SM00496">
    <property type="entry name" value="IENR2"/>
    <property type="match status" value="1"/>
</dbReference>
<gene>
    <name evidence="3" type="ORF">C6Q15_04175</name>
</gene>
<organism evidence="3 4">
    <name type="scientific">Burkholderia multivorans</name>
    <dbReference type="NCBI Taxonomy" id="87883"/>
    <lineage>
        <taxon>Bacteria</taxon>
        <taxon>Pseudomonadati</taxon>
        <taxon>Pseudomonadota</taxon>
        <taxon>Betaproteobacteria</taxon>
        <taxon>Burkholderiales</taxon>
        <taxon>Burkholderiaceae</taxon>
        <taxon>Burkholderia</taxon>
        <taxon>Burkholderia cepacia complex</taxon>
    </lineage>
</organism>
<feature type="domain" description="Nuclease associated modular" evidence="2">
    <location>
        <begin position="89"/>
        <end position="105"/>
    </location>
</feature>
<sequence length="139" mass="16356">MQQPNSKDKHKYNRQKNSAVRRKDRNGKPIEFRLTFEQWWKFWQDSGVYHLRGCGKKSYCMGRYNDIGHYELGNIYVCTNAENATAGTKGIKHTDEHKAKISKAHTGRKTELVTCPHCNKEGGIHNMMRYHFHKCKQKK</sequence>
<dbReference type="RefSeq" id="WP_105798601.1">
    <property type="nucleotide sequence ID" value="NZ_PVGH01000025.1"/>
</dbReference>
<feature type="region of interest" description="Disordered" evidence="1">
    <location>
        <begin position="1"/>
        <end position="25"/>
    </location>
</feature>
<feature type="compositionally biased region" description="Basic residues" evidence="1">
    <location>
        <begin position="8"/>
        <end position="25"/>
    </location>
</feature>
<protein>
    <recommendedName>
        <fullName evidence="2">Nuclease associated modular domain-containing protein</fullName>
    </recommendedName>
</protein>
<accession>A0A2S9MYL0</accession>
<dbReference type="Proteomes" id="UP000238982">
    <property type="component" value="Unassembled WGS sequence"/>
</dbReference>
<evidence type="ECO:0000313" key="3">
    <source>
        <dbReference type="EMBL" id="PRF64882.1"/>
    </source>
</evidence>
<evidence type="ECO:0000313" key="4">
    <source>
        <dbReference type="Proteomes" id="UP000238982"/>
    </source>
</evidence>
<dbReference type="EMBL" id="PVGH01000025">
    <property type="protein sequence ID" value="PRF64882.1"/>
    <property type="molecule type" value="Genomic_DNA"/>
</dbReference>
<proteinExistence type="predicted"/>
<dbReference type="GO" id="GO:0003677">
    <property type="term" value="F:DNA binding"/>
    <property type="evidence" value="ECO:0007669"/>
    <property type="project" value="InterPro"/>
</dbReference>